<evidence type="ECO:0000256" key="3">
    <source>
        <dbReference type="ARBA" id="ARBA00022723"/>
    </source>
</evidence>
<dbReference type="AlphaFoldDB" id="A0A0D8BI96"/>
<dbReference type="EMBL" id="JYFN01000016">
    <property type="protein sequence ID" value="KJE23167.1"/>
    <property type="molecule type" value="Genomic_DNA"/>
</dbReference>
<reference evidence="8 9" key="2">
    <citation type="journal article" date="2016" name="Genome Announc.">
        <title>Permanent Draft Genome Sequences for Two Variants of Frankia sp. Strain CpI1, the First Frankia Strain Isolated from Root Nodules of Comptonia peregrina.</title>
        <authorList>
            <person name="Oshone R."/>
            <person name="Hurst S.G.IV."/>
            <person name="Abebe-Akele F."/>
            <person name="Simpson S."/>
            <person name="Morris K."/>
            <person name="Thomas W.K."/>
            <person name="Tisa L.S."/>
        </authorList>
    </citation>
    <scope>NUCLEOTIDE SEQUENCE [LARGE SCALE GENOMIC DNA]</scope>
    <source>
        <strain evidence="9">CpI1-S</strain>
    </source>
</reference>
<dbReference type="OrthoDB" id="3215519at2"/>
<reference evidence="9" key="1">
    <citation type="submission" date="2015-02" db="EMBL/GenBank/DDBJ databases">
        <title>Draft Genome of Frankia sp. CpI1-S.</title>
        <authorList>
            <person name="Oshone R.T."/>
            <person name="Ngom M."/>
            <person name="Ghodhbane-Gtari F."/>
            <person name="Gtari M."/>
            <person name="Morris K."/>
            <person name="Thomas K."/>
            <person name="Sen A."/>
            <person name="Tisa L.S."/>
        </authorList>
    </citation>
    <scope>NUCLEOTIDE SEQUENCE [LARGE SCALE GENOMIC DNA]</scope>
    <source>
        <strain evidence="9">CpI1-S</strain>
    </source>
</reference>
<dbReference type="GO" id="GO:0046872">
    <property type="term" value="F:metal ion binding"/>
    <property type="evidence" value="ECO:0007669"/>
    <property type="project" value="UniProtKB-KW"/>
</dbReference>
<dbReference type="SUPFAM" id="SSF54862">
    <property type="entry name" value="4Fe-4S ferredoxins"/>
    <property type="match status" value="1"/>
</dbReference>
<keyword evidence="7" id="KW-0003">3Fe-4S</keyword>
<evidence type="ECO:0000313" key="9">
    <source>
        <dbReference type="Proteomes" id="UP000032545"/>
    </source>
</evidence>
<accession>A0A0D8BI96</accession>
<gene>
    <name evidence="8" type="ORF">FF36_02595</name>
</gene>
<name>A0A0D8BI96_9ACTN</name>
<evidence type="ECO:0000313" key="8">
    <source>
        <dbReference type="EMBL" id="KJE23167.1"/>
    </source>
</evidence>
<dbReference type="PANTHER" id="PTHR36923">
    <property type="entry name" value="FERREDOXIN"/>
    <property type="match status" value="1"/>
</dbReference>
<evidence type="ECO:0000256" key="2">
    <source>
        <dbReference type="ARBA" id="ARBA00022448"/>
    </source>
</evidence>
<keyword evidence="3" id="KW-0479">Metal-binding</keyword>
<dbReference type="Pfam" id="PF13459">
    <property type="entry name" value="Fer4_15"/>
    <property type="match status" value="1"/>
</dbReference>
<dbReference type="PANTHER" id="PTHR36923:SF3">
    <property type="entry name" value="FERREDOXIN"/>
    <property type="match status" value="1"/>
</dbReference>
<proteinExistence type="predicted"/>
<dbReference type="Proteomes" id="UP000032545">
    <property type="component" value="Unassembled WGS sequence"/>
</dbReference>
<keyword evidence="2" id="KW-0813">Transport</keyword>
<keyword evidence="4" id="KW-0249">Electron transport</keyword>
<dbReference type="GO" id="GO:0051538">
    <property type="term" value="F:3 iron, 4 sulfur cluster binding"/>
    <property type="evidence" value="ECO:0007669"/>
    <property type="project" value="UniProtKB-KW"/>
</dbReference>
<dbReference type="InterPro" id="IPR051269">
    <property type="entry name" value="Fe-S_cluster_ET"/>
</dbReference>
<evidence type="ECO:0000256" key="5">
    <source>
        <dbReference type="ARBA" id="ARBA00023004"/>
    </source>
</evidence>
<comment type="caution">
    <text evidence="8">The sequence shown here is derived from an EMBL/GenBank/DDBJ whole genome shotgun (WGS) entry which is preliminary data.</text>
</comment>
<sequence length="64" mass="6829">MRIVVDTGRCSGHARCNATADDLFPLDDLGYVAVTDPEVPAGQEKRARDAVAACPERALSLVDE</sequence>
<dbReference type="RefSeq" id="WP_044885217.1">
    <property type="nucleotide sequence ID" value="NZ_JYFN01000016.1"/>
</dbReference>
<evidence type="ECO:0000256" key="6">
    <source>
        <dbReference type="ARBA" id="ARBA00023014"/>
    </source>
</evidence>
<protein>
    <submittedName>
        <fullName evidence="8">Ferredoxin</fullName>
    </submittedName>
</protein>
<organism evidence="8 9">
    <name type="scientific">Frankia torreyi</name>
    <dbReference type="NCBI Taxonomy" id="1856"/>
    <lineage>
        <taxon>Bacteria</taxon>
        <taxon>Bacillati</taxon>
        <taxon>Actinomycetota</taxon>
        <taxon>Actinomycetes</taxon>
        <taxon>Frankiales</taxon>
        <taxon>Frankiaceae</taxon>
        <taxon>Frankia</taxon>
    </lineage>
</organism>
<dbReference type="PATRIC" id="fig|1502723.3.peg.1706"/>
<evidence type="ECO:0000256" key="1">
    <source>
        <dbReference type="ARBA" id="ARBA00001927"/>
    </source>
</evidence>
<evidence type="ECO:0000256" key="4">
    <source>
        <dbReference type="ARBA" id="ARBA00022982"/>
    </source>
</evidence>
<keyword evidence="6" id="KW-0411">Iron-sulfur</keyword>
<dbReference type="Gene3D" id="3.30.70.20">
    <property type="match status" value="1"/>
</dbReference>
<keyword evidence="9" id="KW-1185">Reference proteome</keyword>
<keyword evidence="5" id="KW-0408">Iron</keyword>
<comment type="cofactor">
    <cofactor evidence="1">
        <name>[3Fe-4S] cluster</name>
        <dbReference type="ChEBI" id="CHEBI:21137"/>
    </cofactor>
</comment>
<evidence type="ECO:0000256" key="7">
    <source>
        <dbReference type="ARBA" id="ARBA00023291"/>
    </source>
</evidence>